<sequence length="70" mass="7831">MYRPTSMFARPLVSPSMRRAHQPVERARRIRNTLGSEDVAQELRGAAEDAARRRVEGRCAVAPRALARSA</sequence>
<dbReference type="EMBL" id="JH711935">
    <property type="protein sequence ID" value="EIW51222.1"/>
    <property type="molecule type" value="Genomic_DNA"/>
</dbReference>
<proteinExistence type="predicted"/>
<dbReference type="GeneID" id="19413719"/>
<dbReference type="AlphaFoldDB" id="R7S6P3"/>
<gene>
    <name evidence="1" type="ORF">TRAVEDRAFT_32604</name>
</gene>
<dbReference type="KEGG" id="tvs:TRAVEDRAFT_32604"/>
<dbReference type="RefSeq" id="XP_008045893.1">
    <property type="nucleotide sequence ID" value="XM_008047702.1"/>
</dbReference>
<evidence type="ECO:0000313" key="1">
    <source>
        <dbReference type="EMBL" id="EIW51222.1"/>
    </source>
</evidence>
<evidence type="ECO:0000313" key="2">
    <source>
        <dbReference type="Proteomes" id="UP000054317"/>
    </source>
</evidence>
<reference evidence="2" key="1">
    <citation type="journal article" date="2012" name="Science">
        <title>The Paleozoic origin of enzymatic lignin decomposition reconstructed from 31 fungal genomes.</title>
        <authorList>
            <person name="Floudas D."/>
            <person name="Binder M."/>
            <person name="Riley R."/>
            <person name="Barry K."/>
            <person name="Blanchette R.A."/>
            <person name="Henrissat B."/>
            <person name="Martinez A.T."/>
            <person name="Otillar R."/>
            <person name="Spatafora J.W."/>
            <person name="Yadav J.S."/>
            <person name="Aerts A."/>
            <person name="Benoit I."/>
            <person name="Boyd A."/>
            <person name="Carlson A."/>
            <person name="Copeland A."/>
            <person name="Coutinho P.M."/>
            <person name="de Vries R.P."/>
            <person name="Ferreira P."/>
            <person name="Findley K."/>
            <person name="Foster B."/>
            <person name="Gaskell J."/>
            <person name="Glotzer D."/>
            <person name="Gorecki P."/>
            <person name="Heitman J."/>
            <person name="Hesse C."/>
            <person name="Hori C."/>
            <person name="Igarashi K."/>
            <person name="Jurgens J.A."/>
            <person name="Kallen N."/>
            <person name="Kersten P."/>
            <person name="Kohler A."/>
            <person name="Kuees U."/>
            <person name="Kumar T.K.A."/>
            <person name="Kuo A."/>
            <person name="LaButti K."/>
            <person name="Larrondo L.F."/>
            <person name="Lindquist E."/>
            <person name="Ling A."/>
            <person name="Lombard V."/>
            <person name="Lucas S."/>
            <person name="Lundell T."/>
            <person name="Martin R."/>
            <person name="McLaughlin D.J."/>
            <person name="Morgenstern I."/>
            <person name="Morin E."/>
            <person name="Murat C."/>
            <person name="Nagy L.G."/>
            <person name="Nolan M."/>
            <person name="Ohm R.A."/>
            <person name="Patyshakuliyeva A."/>
            <person name="Rokas A."/>
            <person name="Ruiz-Duenas F.J."/>
            <person name="Sabat G."/>
            <person name="Salamov A."/>
            <person name="Samejima M."/>
            <person name="Schmutz J."/>
            <person name="Slot J.C."/>
            <person name="St John F."/>
            <person name="Stenlid J."/>
            <person name="Sun H."/>
            <person name="Sun S."/>
            <person name="Syed K."/>
            <person name="Tsang A."/>
            <person name="Wiebenga A."/>
            <person name="Young D."/>
            <person name="Pisabarro A."/>
            <person name="Eastwood D.C."/>
            <person name="Martin F."/>
            <person name="Cullen D."/>
            <person name="Grigoriev I.V."/>
            <person name="Hibbett D.S."/>
        </authorList>
    </citation>
    <scope>NUCLEOTIDE SEQUENCE [LARGE SCALE GENOMIC DNA]</scope>
    <source>
        <strain evidence="2">FP-101664</strain>
    </source>
</reference>
<dbReference type="Proteomes" id="UP000054317">
    <property type="component" value="Unassembled WGS sequence"/>
</dbReference>
<protein>
    <submittedName>
        <fullName evidence="1">Uncharacterized protein</fullName>
    </submittedName>
</protein>
<name>R7S6P3_TRAVS</name>
<keyword evidence="2" id="KW-1185">Reference proteome</keyword>
<accession>R7S6P3</accession>
<organism evidence="1 2">
    <name type="scientific">Trametes versicolor (strain FP-101664)</name>
    <name type="common">White-rot fungus</name>
    <name type="synonym">Coriolus versicolor</name>
    <dbReference type="NCBI Taxonomy" id="717944"/>
    <lineage>
        <taxon>Eukaryota</taxon>
        <taxon>Fungi</taxon>
        <taxon>Dikarya</taxon>
        <taxon>Basidiomycota</taxon>
        <taxon>Agaricomycotina</taxon>
        <taxon>Agaricomycetes</taxon>
        <taxon>Polyporales</taxon>
        <taxon>Polyporaceae</taxon>
        <taxon>Trametes</taxon>
    </lineage>
</organism>